<comment type="similarity">
    <text evidence="4 14 15">Belongs to the prokaryotic pantothenate kinase family.</text>
</comment>
<accession>A0A7H0GKA0</accession>
<dbReference type="PANTHER" id="PTHR10285">
    <property type="entry name" value="URIDINE KINASE"/>
    <property type="match status" value="1"/>
</dbReference>
<evidence type="ECO:0000256" key="15">
    <source>
        <dbReference type="RuleBase" id="RU003530"/>
    </source>
</evidence>
<evidence type="ECO:0000256" key="9">
    <source>
        <dbReference type="ARBA" id="ARBA00022741"/>
    </source>
</evidence>
<dbReference type="GO" id="GO:0005737">
    <property type="term" value="C:cytoplasm"/>
    <property type="evidence" value="ECO:0007669"/>
    <property type="project" value="UniProtKB-SubCell"/>
</dbReference>
<keyword evidence="9 14" id="KW-0547">Nucleotide-binding</keyword>
<comment type="pathway">
    <text evidence="3 14 15">Cofactor biosynthesis; coenzyme A biosynthesis; CoA from (R)-pantothenate: step 1/5.</text>
</comment>
<keyword evidence="7 14" id="KW-0963">Cytoplasm</keyword>
<evidence type="ECO:0000256" key="4">
    <source>
        <dbReference type="ARBA" id="ARBA00006087"/>
    </source>
</evidence>
<feature type="compositionally biased region" description="Polar residues" evidence="16">
    <location>
        <begin position="26"/>
        <end position="40"/>
    </location>
</feature>
<feature type="compositionally biased region" description="Basic and acidic residues" evidence="16">
    <location>
        <begin position="12"/>
        <end position="21"/>
    </location>
</feature>
<keyword evidence="10 14" id="KW-0418">Kinase</keyword>
<keyword evidence="11 14" id="KW-0067">ATP-binding</keyword>
<keyword evidence="12 14" id="KW-0173">Coenzyme A biosynthesis</keyword>
<dbReference type="AlphaFoldDB" id="A0A7H0GKA0"/>
<evidence type="ECO:0000256" key="8">
    <source>
        <dbReference type="ARBA" id="ARBA00022679"/>
    </source>
</evidence>
<evidence type="ECO:0000259" key="17">
    <source>
        <dbReference type="Pfam" id="PF00485"/>
    </source>
</evidence>
<feature type="domain" description="Phosphoribulokinase/uridine kinase" evidence="17">
    <location>
        <begin position="134"/>
        <end position="282"/>
    </location>
</feature>
<dbReference type="KEGG" id="daer:H9K75_00105"/>
<evidence type="ECO:0000256" key="10">
    <source>
        <dbReference type="ARBA" id="ARBA00022777"/>
    </source>
</evidence>
<dbReference type="GO" id="GO:0004594">
    <property type="term" value="F:pantothenate kinase activity"/>
    <property type="evidence" value="ECO:0007669"/>
    <property type="project" value="UniProtKB-UniRule"/>
</dbReference>
<comment type="catalytic activity">
    <reaction evidence="1 14 15">
        <text>(R)-pantothenate + ATP = (R)-4'-phosphopantothenate + ADP + H(+)</text>
        <dbReference type="Rhea" id="RHEA:16373"/>
        <dbReference type="ChEBI" id="CHEBI:10986"/>
        <dbReference type="ChEBI" id="CHEBI:15378"/>
        <dbReference type="ChEBI" id="CHEBI:29032"/>
        <dbReference type="ChEBI" id="CHEBI:30616"/>
        <dbReference type="ChEBI" id="CHEBI:456216"/>
        <dbReference type="EC" id="2.7.1.33"/>
    </reaction>
</comment>
<evidence type="ECO:0000256" key="5">
    <source>
        <dbReference type="ARBA" id="ARBA00012102"/>
    </source>
</evidence>
<gene>
    <name evidence="14" type="primary">coaA</name>
    <name evidence="18" type="ORF">H9K75_00105</name>
</gene>
<evidence type="ECO:0000256" key="14">
    <source>
        <dbReference type="HAMAP-Rule" id="MF_00215"/>
    </source>
</evidence>
<dbReference type="Pfam" id="PF00485">
    <property type="entry name" value="PRK"/>
    <property type="match status" value="1"/>
</dbReference>
<evidence type="ECO:0000256" key="2">
    <source>
        <dbReference type="ARBA" id="ARBA00004496"/>
    </source>
</evidence>
<evidence type="ECO:0000256" key="11">
    <source>
        <dbReference type="ARBA" id="ARBA00022840"/>
    </source>
</evidence>
<proteinExistence type="inferred from homology"/>
<name>A0A7H0GKA0_9BURK</name>
<protein>
    <recommendedName>
        <fullName evidence="6 14">Pantothenate kinase</fullName>
        <ecNumber evidence="5 14">2.7.1.33</ecNumber>
    </recommendedName>
    <alternativeName>
        <fullName evidence="13 14">Pantothenic acid kinase</fullName>
    </alternativeName>
</protein>
<sequence length="356" mass="39839">MHNSAIARRCGVRQDCRDKPPRGAPLNSSPALRPSFTSPLHTAVTPPRVEPPYVIFDRSQWAALRSPDDQVPSRASIEMLGGVNDPALQIEVEEIFLPLTRFINAHIRAAHELSRIVYSGGIDLGSPIAATPYVIGVAGSVAVGKSTFARLLRAVLSTAVPGRRVELVTTDGFLYPTRELQERALMGRKGFPDSYDLPAMLEFLSAVKSGKSGLKVPVYSHEAYDVVPDEFETVNRPDILIFEGLNVLQTKNIAAAVASDFFDFSIYLDAESTLIERWYIERFLKLQRTVFQRETSYFHHYKDLSESEATQVARGIWQQINLPNLLDNIEPTRGRARIVLRKGEKHQIEEISVRQT</sequence>
<dbReference type="PIRSF" id="PIRSF000545">
    <property type="entry name" value="Pantothenate_kin"/>
    <property type="match status" value="1"/>
</dbReference>
<dbReference type="Gene3D" id="3.40.50.300">
    <property type="entry name" value="P-loop containing nucleotide triphosphate hydrolases"/>
    <property type="match status" value="1"/>
</dbReference>
<organism evidence="18 19">
    <name type="scientific">Diaphorobacter aerolatus</name>
    <dbReference type="NCBI Taxonomy" id="1288495"/>
    <lineage>
        <taxon>Bacteria</taxon>
        <taxon>Pseudomonadati</taxon>
        <taxon>Pseudomonadota</taxon>
        <taxon>Betaproteobacteria</taxon>
        <taxon>Burkholderiales</taxon>
        <taxon>Comamonadaceae</taxon>
        <taxon>Diaphorobacter</taxon>
    </lineage>
</organism>
<comment type="subcellular location">
    <subcellularLocation>
        <location evidence="2 14 15">Cytoplasm</location>
    </subcellularLocation>
</comment>
<dbReference type="EMBL" id="CP060783">
    <property type="protein sequence ID" value="QNP48716.1"/>
    <property type="molecule type" value="Genomic_DNA"/>
</dbReference>
<evidence type="ECO:0000256" key="7">
    <source>
        <dbReference type="ARBA" id="ARBA00022490"/>
    </source>
</evidence>
<dbReference type="Proteomes" id="UP000516028">
    <property type="component" value="Chromosome"/>
</dbReference>
<dbReference type="UniPathway" id="UPA00241">
    <property type="reaction ID" value="UER00352"/>
</dbReference>
<dbReference type="InterPro" id="IPR027417">
    <property type="entry name" value="P-loop_NTPase"/>
</dbReference>
<evidence type="ECO:0000256" key="3">
    <source>
        <dbReference type="ARBA" id="ARBA00005225"/>
    </source>
</evidence>
<dbReference type="SUPFAM" id="SSF52540">
    <property type="entry name" value="P-loop containing nucleoside triphosphate hydrolases"/>
    <property type="match status" value="1"/>
</dbReference>
<dbReference type="CDD" id="cd02025">
    <property type="entry name" value="PanK"/>
    <property type="match status" value="1"/>
</dbReference>
<evidence type="ECO:0000256" key="6">
    <source>
        <dbReference type="ARBA" id="ARBA00015080"/>
    </source>
</evidence>
<feature type="binding site" evidence="14">
    <location>
        <begin position="139"/>
        <end position="146"/>
    </location>
    <ligand>
        <name>ATP</name>
        <dbReference type="ChEBI" id="CHEBI:30616"/>
    </ligand>
</feature>
<evidence type="ECO:0000256" key="12">
    <source>
        <dbReference type="ARBA" id="ARBA00022993"/>
    </source>
</evidence>
<evidence type="ECO:0000313" key="19">
    <source>
        <dbReference type="Proteomes" id="UP000516028"/>
    </source>
</evidence>
<dbReference type="GO" id="GO:0005524">
    <property type="term" value="F:ATP binding"/>
    <property type="evidence" value="ECO:0007669"/>
    <property type="project" value="UniProtKB-UniRule"/>
</dbReference>
<dbReference type="GO" id="GO:0015937">
    <property type="term" value="P:coenzyme A biosynthetic process"/>
    <property type="evidence" value="ECO:0007669"/>
    <property type="project" value="UniProtKB-UniRule"/>
</dbReference>
<evidence type="ECO:0000313" key="18">
    <source>
        <dbReference type="EMBL" id="QNP48716.1"/>
    </source>
</evidence>
<reference evidence="18 19" key="1">
    <citation type="submission" date="2020-08" db="EMBL/GenBank/DDBJ databases">
        <title>Genome sequence of Diaphorobacter aerolatus KACC 16536T.</title>
        <authorList>
            <person name="Hyun D.-W."/>
            <person name="Bae J.-W."/>
        </authorList>
    </citation>
    <scope>NUCLEOTIDE SEQUENCE [LARGE SCALE GENOMIC DNA]</scope>
    <source>
        <strain evidence="18 19">KACC 16536</strain>
    </source>
</reference>
<evidence type="ECO:0000256" key="13">
    <source>
        <dbReference type="ARBA" id="ARBA00032866"/>
    </source>
</evidence>
<dbReference type="InterPro" id="IPR006083">
    <property type="entry name" value="PRK/URK"/>
</dbReference>
<keyword evidence="8 14" id="KW-0808">Transferase</keyword>
<dbReference type="InterPro" id="IPR004566">
    <property type="entry name" value="PanK"/>
</dbReference>
<dbReference type="NCBIfam" id="TIGR00554">
    <property type="entry name" value="panK_bact"/>
    <property type="match status" value="1"/>
</dbReference>
<evidence type="ECO:0000256" key="16">
    <source>
        <dbReference type="SAM" id="MobiDB-lite"/>
    </source>
</evidence>
<dbReference type="HAMAP" id="MF_00215">
    <property type="entry name" value="Pantothen_kinase_1"/>
    <property type="match status" value="1"/>
</dbReference>
<feature type="region of interest" description="Disordered" evidence="16">
    <location>
        <begin position="1"/>
        <end position="44"/>
    </location>
</feature>
<keyword evidence="19" id="KW-1185">Reference proteome</keyword>
<evidence type="ECO:0000256" key="1">
    <source>
        <dbReference type="ARBA" id="ARBA00001206"/>
    </source>
</evidence>
<dbReference type="EC" id="2.7.1.33" evidence="5 14"/>